<keyword evidence="1" id="KW-0238">DNA-binding</keyword>
<dbReference type="PROSITE" id="PS50943">
    <property type="entry name" value="HTH_CROC1"/>
    <property type="match status" value="1"/>
</dbReference>
<comment type="caution">
    <text evidence="3">The sequence shown here is derived from an EMBL/GenBank/DDBJ whole genome shotgun (WGS) entry which is preliminary data.</text>
</comment>
<dbReference type="InterPro" id="IPR050807">
    <property type="entry name" value="TransReg_Diox_bact_type"/>
</dbReference>
<dbReference type="RefSeq" id="WP_107631387.1">
    <property type="nucleotide sequence ID" value="NZ_JACOPL010000006.1"/>
</dbReference>
<evidence type="ECO:0000256" key="1">
    <source>
        <dbReference type="ARBA" id="ARBA00023125"/>
    </source>
</evidence>
<gene>
    <name evidence="3" type="ORF">H8S45_07865</name>
</gene>
<dbReference type="InterPro" id="IPR010982">
    <property type="entry name" value="Lambda_DNA-bd_dom_sf"/>
</dbReference>
<accession>A0A923LWU9</accession>
<dbReference type="Pfam" id="PF01381">
    <property type="entry name" value="HTH_3"/>
    <property type="match status" value="1"/>
</dbReference>
<evidence type="ECO:0000259" key="2">
    <source>
        <dbReference type="PROSITE" id="PS50943"/>
    </source>
</evidence>
<dbReference type="PANTHER" id="PTHR46797">
    <property type="entry name" value="HTH-TYPE TRANSCRIPTIONAL REGULATOR"/>
    <property type="match status" value="1"/>
</dbReference>
<sequence>MEFTVDYAEIGRNISLFREQKGWSQSKLAEKTGLSVQHISNVERGTVVSLPALLSICYALGADANSIVGANLPNTVKVAHLNQLLGILAAKQFDVGVLEQIVLLVKQIQALQSGEST</sequence>
<reference evidence="3" key="1">
    <citation type="submission" date="2020-08" db="EMBL/GenBank/DDBJ databases">
        <title>Genome public.</title>
        <authorList>
            <person name="Liu C."/>
            <person name="Sun Q."/>
        </authorList>
    </citation>
    <scope>NUCLEOTIDE SEQUENCE</scope>
    <source>
        <strain evidence="3">NSJ-28</strain>
    </source>
</reference>
<dbReference type="EMBL" id="JACOPL010000006">
    <property type="protein sequence ID" value="MBC5725374.1"/>
    <property type="molecule type" value="Genomic_DNA"/>
</dbReference>
<dbReference type="InterPro" id="IPR001387">
    <property type="entry name" value="Cro/C1-type_HTH"/>
</dbReference>
<dbReference type="PANTHER" id="PTHR46797:SF1">
    <property type="entry name" value="METHYLPHOSPHONATE SYNTHASE"/>
    <property type="match status" value="1"/>
</dbReference>
<dbReference type="AlphaFoldDB" id="A0A923LWU9"/>
<dbReference type="GO" id="GO:0005829">
    <property type="term" value="C:cytosol"/>
    <property type="evidence" value="ECO:0007669"/>
    <property type="project" value="TreeGrafter"/>
</dbReference>
<organism evidence="3 4">
    <name type="scientific">Agathobaculum faecis</name>
    <dbReference type="NCBI Taxonomy" id="2763013"/>
    <lineage>
        <taxon>Bacteria</taxon>
        <taxon>Bacillati</taxon>
        <taxon>Bacillota</taxon>
        <taxon>Clostridia</taxon>
        <taxon>Eubacteriales</taxon>
        <taxon>Butyricicoccaceae</taxon>
        <taxon>Agathobaculum</taxon>
    </lineage>
</organism>
<name>A0A923LWU9_9FIRM</name>
<dbReference type="Proteomes" id="UP000606499">
    <property type="component" value="Unassembled WGS sequence"/>
</dbReference>
<dbReference type="GO" id="GO:0003700">
    <property type="term" value="F:DNA-binding transcription factor activity"/>
    <property type="evidence" value="ECO:0007669"/>
    <property type="project" value="TreeGrafter"/>
</dbReference>
<feature type="domain" description="HTH cro/C1-type" evidence="2">
    <location>
        <begin position="14"/>
        <end position="67"/>
    </location>
</feature>
<evidence type="ECO:0000313" key="4">
    <source>
        <dbReference type="Proteomes" id="UP000606499"/>
    </source>
</evidence>
<keyword evidence="4" id="KW-1185">Reference proteome</keyword>
<proteinExistence type="predicted"/>
<protein>
    <submittedName>
        <fullName evidence="3">Helix-turn-helix transcriptional regulator</fullName>
    </submittedName>
</protein>
<dbReference type="GO" id="GO:0003677">
    <property type="term" value="F:DNA binding"/>
    <property type="evidence" value="ECO:0007669"/>
    <property type="project" value="UniProtKB-KW"/>
</dbReference>
<evidence type="ECO:0000313" key="3">
    <source>
        <dbReference type="EMBL" id="MBC5725374.1"/>
    </source>
</evidence>
<dbReference type="SUPFAM" id="SSF47413">
    <property type="entry name" value="lambda repressor-like DNA-binding domains"/>
    <property type="match status" value="1"/>
</dbReference>
<dbReference type="CDD" id="cd00093">
    <property type="entry name" value="HTH_XRE"/>
    <property type="match status" value="1"/>
</dbReference>
<dbReference type="SMART" id="SM00530">
    <property type="entry name" value="HTH_XRE"/>
    <property type="match status" value="1"/>
</dbReference>
<dbReference type="Gene3D" id="1.10.260.40">
    <property type="entry name" value="lambda repressor-like DNA-binding domains"/>
    <property type="match status" value="1"/>
</dbReference>